<organism evidence="3 4">
    <name type="scientific">Arcanobacterium bovis</name>
    <dbReference type="NCBI Taxonomy" id="2529275"/>
    <lineage>
        <taxon>Bacteria</taxon>
        <taxon>Bacillati</taxon>
        <taxon>Actinomycetota</taxon>
        <taxon>Actinomycetes</taxon>
        <taxon>Actinomycetales</taxon>
        <taxon>Actinomycetaceae</taxon>
        <taxon>Arcanobacterium</taxon>
    </lineage>
</organism>
<keyword evidence="2" id="KW-0472">Membrane</keyword>
<feature type="region of interest" description="Disordered" evidence="1">
    <location>
        <begin position="545"/>
        <end position="627"/>
    </location>
</feature>
<dbReference type="InterPro" id="IPR022395">
    <property type="entry name" value="CHP03773_ABC_transptr-like"/>
</dbReference>
<feature type="transmembrane region" description="Helical" evidence="2">
    <location>
        <begin position="28"/>
        <end position="49"/>
    </location>
</feature>
<reference evidence="3 4" key="1">
    <citation type="submission" date="2019-02" db="EMBL/GenBank/DDBJ databases">
        <title>Arcanobacterium bovis sp. nov., isolated from the milk of a cow with mastitis.</title>
        <authorList>
            <person name="Sammra O."/>
            <person name="Foster G."/>
            <person name="Hassan A."/>
            <person name="Alssahen M."/>
            <person name="Laemmler C."/>
            <person name="Borowiak M."/>
            <person name="Malorny B."/>
            <person name="Abdulmawjood A."/>
        </authorList>
    </citation>
    <scope>NUCLEOTIDE SEQUENCE [LARGE SCALE GENOMIC DNA]</scope>
    <source>
        <strain evidence="3 4">C605018/01/1</strain>
    </source>
</reference>
<dbReference type="NCBIfam" id="TIGR03773">
    <property type="entry name" value="anch_rpt_wall"/>
    <property type="match status" value="1"/>
</dbReference>
<dbReference type="NCBIfam" id="TIGR03769">
    <property type="entry name" value="P_ac_wall_RPT"/>
    <property type="match status" value="3"/>
</dbReference>
<dbReference type="AlphaFoldDB" id="A0A4Q9V2D1"/>
<protein>
    <submittedName>
        <fullName evidence="3">Uncharacterized protein</fullName>
    </submittedName>
</protein>
<name>A0A4Q9V2D1_9ACTO</name>
<feature type="compositionally biased region" description="Polar residues" evidence="1">
    <location>
        <begin position="321"/>
        <end position="352"/>
    </location>
</feature>
<dbReference type="NCBIfam" id="NF038134">
    <property type="entry name" value="choice_anch_M"/>
    <property type="match status" value="3"/>
</dbReference>
<gene>
    <name evidence="3" type="ORF">EZJ44_01220</name>
</gene>
<keyword evidence="4" id="KW-1185">Reference proteome</keyword>
<feature type="region of interest" description="Disordered" evidence="1">
    <location>
        <begin position="272"/>
        <end position="354"/>
    </location>
</feature>
<comment type="caution">
    <text evidence="3">The sequence shown here is derived from an EMBL/GenBank/DDBJ whole genome shotgun (WGS) entry which is preliminary data.</text>
</comment>
<feature type="transmembrane region" description="Helical" evidence="2">
    <location>
        <begin position="915"/>
        <end position="935"/>
    </location>
</feature>
<keyword evidence="2" id="KW-0812">Transmembrane</keyword>
<accession>A0A4Q9V2D1</accession>
<feature type="compositionally biased region" description="Low complexity" evidence="1">
    <location>
        <begin position="603"/>
        <end position="614"/>
    </location>
</feature>
<dbReference type="InterPro" id="IPR022435">
    <property type="entry name" value="Surface-anchored_actinobac"/>
</dbReference>
<evidence type="ECO:0000256" key="1">
    <source>
        <dbReference type="SAM" id="MobiDB-lite"/>
    </source>
</evidence>
<evidence type="ECO:0000313" key="3">
    <source>
        <dbReference type="EMBL" id="TBW23786.1"/>
    </source>
</evidence>
<dbReference type="Proteomes" id="UP000293036">
    <property type="component" value="Unassembled WGS sequence"/>
</dbReference>
<keyword evidence="2" id="KW-1133">Transmembrane helix</keyword>
<sequence length="941" mass="96672">MSTGNTRKIQMSISNPQAHEPRLHRNGLGVKIIFAFVAAFALVFAPLTAKAFGQTVIDRNHTDAFYVDITGDNPKVMIRNGINNNLYNMDSTEIQIANSAYIKTEKCAEVFELFDNGYYPQLGESSKDGYYSACGASGAEPGMSAPGQDDLGAKVKIKFTKVTGPGKISFFNNNEMSVADDGSDAIVPFMESKNLYIQAGDVLPIPGHQHGHWYFEHAGKYTLTGRAIVIKKDGSQVASDSFTLTFNVLKNGLDERPAPAAKVLSEIPDTAELPAAPSPANPGSGDTGTVQPGSGNTDPGNADDGANDDANDGADTPSPTQPGETQPGTGNTDGTSPETNSPVPGTPGTASSPRLVLSKGHIDLFHVIAKDGKLVLNAKDDTGSSPVERRAEDIIVHVGEAAITKFPAQFASKFGVPAGYFLGQSGDKQGVLPFPGWDTGAVRPDFDAIDLEFLEVKGPGKVFTYQIGGFNGPASPLASGHFELQTGDKIHQAYPAHVHTNWVFTKPGVYTMKMRAKDARAGASTVSNEATYIWYVGNDVPKELIDGTYKGDPSEVQPSPGDVQPMPGANDGLPNDGVPGGSGTDTGNAQPQPGSQPAPGPQPGSQLSPQPASGNAPGTPTHGSGIATVVPAVNQPQYVDAILPMIKDDRSQPAKWVNPGSLAFAIGDAGRATTSENIGRIPAGSAVWMISSSQVAGVPWLGINSQHPTLLAKTTGHLKLALTSFSGPGAMEVFYSNNFGGAGQRIFSGVNGSVGGSIVLNPNVHAHPNWVFTKAGTYRVGITTTATLKNGKTVSNHGTLVFNVGSGDGVTSGHFDFGAAIGQALAGSAGTGAGRGGAGGGVGRGTVATNVLGSLNDALAGGDASLADGTGLGDGVAGGENASVKSLSGTGLGDAMVSSDGAGSGSGGWTTTNTLIGSGVVLLLANTVLQAMRLVQMRRMA</sequence>
<evidence type="ECO:0000256" key="2">
    <source>
        <dbReference type="SAM" id="Phobius"/>
    </source>
</evidence>
<proteinExistence type="predicted"/>
<dbReference type="EMBL" id="SJDT01000001">
    <property type="protein sequence ID" value="TBW23786.1"/>
    <property type="molecule type" value="Genomic_DNA"/>
</dbReference>
<evidence type="ECO:0000313" key="4">
    <source>
        <dbReference type="Proteomes" id="UP000293036"/>
    </source>
</evidence>
<feature type="compositionally biased region" description="Low complexity" evidence="1">
    <location>
        <begin position="295"/>
        <end position="304"/>
    </location>
</feature>
<dbReference type="OrthoDB" id="4424311at2"/>